<dbReference type="AlphaFoldDB" id="A0A9P4YEQ7"/>
<feature type="compositionally biased region" description="Basic and acidic residues" evidence="8">
    <location>
        <begin position="522"/>
        <end position="551"/>
    </location>
</feature>
<organism evidence="10 11">
    <name type="scientific">Trichophyton interdigitale</name>
    <dbReference type="NCBI Taxonomy" id="101480"/>
    <lineage>
        <taxon>Eukaryota</taxon>
        <taxon>Fungi</taxon>
        <taxon>Dikarya</taxon>
        <taxon>Ascomycota</taxon>
        <taxon>Pezizomycotina</taxon>
        <taxon>Eurotiomycetes</taxon>
        <taxon>Eurotiomycetidae</taxon>
        <taxon>Onygenales</taxon>
        <taxon>Arthrodermataceae</taxon>
        <taxon>Trichophyton</taxon>
    </lineage>
</organism>
<dbReference type="GO" id="GO:0000422">
    <property type="term" value="P:autophagy of mitochondrion"/>
    <property type="evidence" value="ECO:0007669"/>
    <property type="project" value="TreeGrafter"/>
</dbReference>
<comment type="function">
    <text evidence="6">Autophagy-specific protein that functions in response to autophagy-inducing signals as a scaffold to recruit other ATG proteins to organize pre-autophagosomal structure (PAS) formation. Modulates the timing and magnitude of the autophagy response, such as the size of the sequestering vesicles. Plays particularly a role in pexophagy and nucleophagy.</text>
</comment>
<dbReference type="Pfam" id="PF04108">
    <property type="entry name" value="ATG17_like"/>
    <property type="match status" value="1"/>
</dbReference>
<dbReference type="GO" id="GO:0034045">
    <property type="term" value="C:phagophore assembly site membrane"/>
    <property type="evidence" value="ECO:0007669"/>
    <property type="project" value="UniProtKB-SubCell"/>
</dbReference>
<dbReference type="GO" id="GO:0060090">
    <property type="term" value="F:molecular adaptor activity"/>
    <property type="evidence" value="ECO:0007669"/>
    <property type="project" value="TreeGrafter"/>
</dbReference>
<evidence type="ECO:0000256" key="6">
    <source>
        <dbReference type="ARBA" id="ARBA00024948"/>
    </source>
</evidence>
<proteinExistence type="inferred from homology"/>
<evidence type="ECO:0000256" key="4">
    <source>
        <dbReference type="ARBA" id="ARBA00023006"/>
    </source>
</evidence>
<feature type="compositionally biased region" description="Low complexity" evidence="8">
    <location>
        <begin position="1"/>
        <end position="15"/>
    </location>
</feature>
<comment type="subcellular location">
    <subcellularLocation>
        <location evidence="7">Cytoplasm</location>
    </subcellularLocation>
    <subcellularLocation>
        <location evidence="7">Preautophagosomal structure membrane</location>
        <topology evidence="7">Peripheral membrane protein</topology>
    </subcellularLocation>
</comment>
<evidence type="ECO:0000256" key="8">
    <source>
        <dbReference type="SAM" id="MobiDB-lite"/>
    </source>
</evidence>
<evidence type="ECO:0000313" key="11">
    <source>
        <dbReference type="Proteomes" id="UP000749309"/>
    </source>
</evidence>
<evidence type="ECO:0000256" key="1">
    <source>
        <dbReference type="ARBA" id="ARBA00006259"/>
    </source>
</evidence>
<dbReference type="InterPro" id="IPR007240">
    <property type="entry name" value="Atg17"/>
</dbReference>
<dbReference type="GO" id="GO:0030295">
    <property type="term" value="F:protein kinase activator activity"/>
    <property type="evidence" value="ECO:0007669"/>
    <property type="project" value="TreeGrafter"/>
</dbReference>
<feature type="region of interest" description="Disordered" evidence="8">
    <location>
        <begin position="1"/>
        <end position="42"/>
    </location>
</feature>
<evidence type="ECO:0000313" key="10">
    <source>
        <dbReference type="EMBL" id="KAF3891987.1"/>
    </source>
</evidence>
<evidence type="ECO:0000256" key="5">
    <source>
        <dbReference type="ARBA" id="ARBA00023136"/>
    </source>
</evidence>
<accession>A0A9P4YEQ7</accession>
<feature type="region of interest" description="Disordered" evidence="8">
    <location>
        <begin position="305"/>
        <end position="339"/>
    </location>
</feature>
<dbReference type="GO" id="GO:1990316">
    <property type="term" value="C:Atg1/ULK1 kinase complex"/>
    <property type="evidence" value="ECO:0007669"/>
    <property type="project" value="TreeGrafter"/>
</dbReference>
<comment type="function">
    <text evidence="7">Autophagy-specific protein that functions in response to autophagy-inducing signals as a scaffold to recruit other ATG proteins to organize preautophagosomal structure (PAS) formation. Modulates the timing and magnitude of the autophagy response, such as the size of the sequestering vesicles. Plays particularly a role in pexophagy and nucleophagy.</text>
</comment>
<keyword evidence="3 7" id="KW-0963">Cytoplasm</keyword>
<feature type="compositionally biased region" description="Low complexity" evidence="8">
    <location>
        <begin position="311"/>
        <end position="333"/>
    </location>
</feature>
<comment type="caution">
    <text evidence="10">The sequence shown here is derived from an EMBL/GenBank/DDBJ whole genome shotgun (WGS) entry which is preliminary data.</text>
</comment>
<name>A0A9P4YEQ7_9EURO</name>
<feature type="compositionally biased region" description="Polar residues" evidence="8">
    <location>
        <begin position="554"/>
        <end position="565"/>
    </location>
</feature>
<dbReference type="EMBL" id="JAAQVJ010000180">
    <property type="protein sequence ID" value="KAF3891987.1"/>
    <property type="molecule type" value="Genomic_DNA"/>
</dbReference>
<keyword evidence="5" id="KW-0472">Membrane</keyword>
<feature type="domain" description="Autophagy protein ATG17-like" evidence="9">
    <location>
        <begin position="58"/>
        <end position="500"/>
    </location>
</feature>
<dbReference type="Proteomes" id="UP000749309">
    <property type="component" value="Unassembled WGS sequence"/>
</dbReference>
<dbReference type="PANTHER" id="PTHR28005:SF1">
    <property type="entry name" value="AUTOPHAGY-RELATED PROTEIN 17"/>
    <property type="match status" value="1"/>
</dbReference>
<reference evidence="10" key="1">
    <citation type="submission" date="2020-03" db="EMBL/GenBank/DDBJ databases">
        <title>Whole Genome Sequence of Trichophyton interdigitale from India.</title>
        <authorList>
            <person name="Kumar P."/>
        </authorList>
    </citation>
    <scope>NUCLEOTIDE SEQUENCE</scope>
    <source>
        <strain evidence="10">UCMS-IGIB-CI14</strain>
    </source>
</reference>
<evidence type="ECO:0000259" key="9">
    <source>
        <dbReference type="Pfam" id="PF04108"/>
    </source>
</evidence>
<evidence type="ECO:0000256" key="7">
    <source>
        <dbReference type="RuleBase" id="RU368080"/>
    </source>
</evidence>
<dbReference type="GO" id="GO:0034727">
    <property type="term" value="P:piecemeal microautophagy of the nucleus"/>
    <property type="evidence" value="ECO:0007669"/>
    <property type="project" value="TreeGrafter"/>
</dbReference>
<comment type="similarity">
    <text evidence="1 7">Belongs to the ATG17 family.</text>
</comment>
<keyword evidence="4 7" id="KW-0072">Autophagy</keyword>
<evidence type="ECO:0000256" key="2">
    <source>
        <dbReference type="ARBA" id="ARBA00013806"/>
    </source>
</evidence>
<dbReference type="InterPro" id="IPR045326">
    <property type="entry name" value="ATG17-like_dom"/>
</dbReference>
<protein>
    <recommendedName>
        <fullName evidence="2 7">Autophagy-related protein 17</fullName>
    </recommendedName>
</protein>
<dbReference type="PANTHER" id="PTHR28005">
    <property type="entry name" value="AUTOPHAGY-RELATED PROTEIN 17"/>
    <property type="match status" value="1"/>
</dbReference>
<sequence>MMSSAASSASSLQSGRSGGTGTSPSHVHGHGHSYSPDQSRAQPDLDTLVSHLAAAKRSLSSIHHVWRANEIVTAARAALEESVIVSARTGFLRRGLDEQIRLLFKVRTEVEDVAHRGRAEFSAAIKELDTVDRKLQQTLDSLRDITLEPALGSQEQRQEEAEKGVSKTLHDFIDEHAVDDIRSLLKDAIDSLSAAQTELDVSNRAFDNDLQSIQQALDKYRLSVKRGSVSSLSLSASSSASRVKMPTPAVIPEFLHSLELNAQEMADLLESLVRHFDLCVTAVKHTEGGGVLARNITGDLPTDVGVGIRAGGNPPSNTGDGNNTNNDDAGNPNLQLEPLTDSDYRDMVNVIVKDAGEAEDVVLEIQDRIAEMESILERVLEQRDSLVAADVSTTAVYRRLVEFQSTRLPGYVAQSHKFEQTWKTEHERMESGVADLNDLRGLYMGFLDAYDGLILEVARRMSVKRAAEDILHDARARLDALYEEDVRAREAFRIDQGDYLPSDIWPGLSMPPSRVVFQRIREDDDTARENKDETTSDAKPDDVEQQQHPEGDVQPTTKLNSSSSKGDFGESIPDLPKHVIEQAFARLNARGTRLPP</sequence>
<dbReference type="GO" id="GO:0000045">
    <property type="term" value="P:autophagosome assembly"/>
    <property type="evidence" value="ECO:0007669"/>
    <property type="project" value="TreeGrafter"/>
</dbReference>
<evidence type="ECO:0000256" key="3">
    <source>
        <dbReference type="ARBA" id="ARBA00022490"/>
    </source>
</evidence>
<gene>
    <name evidence="10" type="ORF">GY632_4879</name>
</gene>
<feature type="region of interest" description="Disordered" evidence="8">
    <location>
        <begin position="522"/>
        <end position="575"/>
    </location>
</feature>